<evidence type="ECO:0000256" key="2">
    <source>
        <dbReference type="ARBA" id="ARBA00013061"/>
    </source>
</evidence>
<evidence type="ECO:0000313" key="7">
    <source>
        <dbReference type="EMBL" id="SVD38416.1"/>
    </source>
</evidence>
<evidence type="ECO:0000256" key="6">
    <source>
        <dbReference type="ARBA" id="ARBA00022840"/>
    </source>
</evidence>
<keyword evidence="4" id="KW-0547">Nucleotide-binding</keyword>
<dbReference type="InterPro" id="IPR036043">
    <property type="entry name" value="Phosphoglycerate_kinase_sf"/>
</dbReference>
<dbReference type="PANTHER" id="PTHR11406">
    <property type="entry name" value="PHOSPHOGLYCERATE KINASE"/>
    <property type="match status" value="1"/>
</dbReference>
<dbReference type="InterPro" id="IPR001576">
    <property type="entry name" value="Phosphoglycerate_kinase"/>
</dbReference>
<keyword evidence="3" id="KW-0808">Transferase</keyword>
<protein>
    <recommendedName>
        <fullName evidence="2">phosphoglycerate kinase</fullName>
        <ecNumber evidence="2">2.7.2.3</ecNumber>
    </recommendedName>
</protein>
<accession>A0A382UVY6</accession>
<dbReference type="PANTHER" id="PTHR11406:SF23">
    <property type="entry name" value="PHOSPHOGLYCERATE KINASE 1, CHLOROPLASTIC-RELATED"/>
    <property type="match status" value="1"/>
</dbReference>
<dbReference type="InterPro" id="IPR015824">
    <property type="entry name" value="Phosphoglycerate_kinase_N"/>
</dbReference>
<dbReference type="GO" id="GO:0043531">
    <property type="term" value="F:ADP binding"/>
    <property type="evidence" value="ECO:0007669"/>
    <property type="project" value="TreeGrafter"/>
</dbReference>
<dbReference type="GO" id="GO:0005524">
    <property type="term" value="F:ATP binding"/>
    <property type="evidence" value="ECO:0007669"/>
    <property type="project" value="UniProtKB-KW"/>
</dbReference>
<organism evidence="7">
    <name type="scientific">marine metagenome</name>
    <dbReference type="NCBI Taxonomy" id="408172"/>
    <lineage>
        <taxon>unclassified sequences</taxon>
        <taxon>metagenomes</taxon>
        <taxon>ecological metagenomes</taxon>
    </lineage>
</organism>
<evidence type="ECO:0000256" key="3">
    <source>
        <dbReference type="ARBA" id="ARBA00022679"/>
    </source>
</evidence>
<keyword evidence="6" id="KW-0067">ATP-binding</keyword>
<dbReference type="GO" id="GO:0004618">
    <property type="term" value="F:phosphoglycerate kinase activity"/>
    <property type="evidence" value="ECO:0007669"/>
    <property type="project" value="UniProtKB-EC"/>
</dbReference>
<dbReference type="EMBL" id="UINC01147224">
    <property type="protein sequence ID" value="SVD38416.1"/>
    <property type="molecule type" value="Genomic_DNA"/>
</dbReference>
<evidence type="ECO:0000256" key="1">
    <source>
        <dbReference type="ARBA" id="ARBA00000642"/>
    </source>
</evidence>
<dbReference type="Gene3D" id="3.40.50.1260">
    <property type="entry name" value="Phosphoglycerate kinase, N-terminal domain"/>
    <property type="match status" value="1"/>
</dbReference>
<reference evidence="7" key="1">
    <citation type="submission" date="2018-05" db="EMBL/GenBank/DDBJ databases">
        <authorList>
            <person name="Lanie J.A."/>
            <person name="Ng W.-L."/>
            <person name="Kazmierczak K.M."/>
            <person name="Andrzejewski T.M."/>
            <person name="Davidsen T.M."/>
            <person name="Wayne K.J."/>
            <person name="Tettelin H."/>
            <person name="Glass J.I."/>
            <person name="Rusch D."/>
            <person name="Podicherti R."/>
            <person name="Tsui H.-C.T."/>
            <person name="Winkler M.E."/>
        </authorList>
    </citation>
    <scope>NUCLEOTIDE SEQUENCE</scope>
</reference>
<dbReference type="PRINTS" id="PR00477">
    <property type="entry name" value="PHGLYCKINASE"/>
</dbReference>
<dbReference type="GO" id="GO:0005829">
    <property type="term" value="C:cytosol"/>
    <property type="evidence" value="ECO:0007669"/>
    <property type="project" value="TreeGrafter"/>
</dbReference>
<sequence>MAKLTVHDIDLQGKCVLTRVDYNVPMAERNGTMVINDDTRIRATLPTLKAMINKGAKIILVAHLGRPKGVREPSMSLRPVADKLAKLIGQPVAFCEQCVGDAVAEAVNGLEDSGLLLLENVRYHTEEVD</sequence>
<dbReference type="EC" id="2.7.2.3" evidence="2"/>
<proteinExistence type="predicted"/>
<dbReference type="GO" id="GO:0006096">
    <property type="term" value="P:glycolytic process"/>
    <property type="evidence" value="ECO:0007669"/>
    <property type="project" value="InterPro"/>
</dbReference>
<dbReference type="Pfam" id="PF00162">
    <property type="entry name" value="PGK"/>
    <property type="match status" value="1"/>
</dbReference>
<feature type="non-terminal residue" evidence="7">
    <location>
        <position position="129"/>
    </location>
</feature>
<dbReference type="AlphaFoldDB" id="A0A382UVY6"/>
<evidence type="ECO:0000256" key="4">
    <source>
        <dbReference type="ARBA" id="ARBA00022741"/>
    </source>
</evidence>
<dbReference type="GO" id="GO:0006094">
    <property type="term" value="P:gluconeogenesis"/>
    <property type="evidence" value="ECO:0007669"/>
    <property type="project" value="TreeGrafter"/>
</dbReference>
<gene>
    <name evidence="7" type="ORF">METZ01_LOCUS391270</name>
</gene>
<evidence type="ECO:0000256" key="5">
    <source>
        <dbReference type="ARBA" id="ARBA00022777"/>
    </source>
</evidence>
<name>A0A382UVY6_9ZZZZ</name>
<comment type="catalytic activity">
    <reaction evidence="1">
        <text>(2R)-3-phosphoglycerate + ATP = (2R)-3-phospho-glyceroyl phosphate + ADP</text>
        <dbReference type="Rhea" id="RHEA:14801"/>
        <dbReference type="ChEBI" id="CHEBI:30616"/>
        <dbReference type="ChEBI" id="CHEBI:57604"/>
        <dbReference type="ChEBI" id="CHEBI:58272"/>
        <dbReference type="ChEBI" id="CHEBI:456216"/>
        <dbReference type="EC" id="2.7.2.3"/>
    </reaction>
</comment>
<dbReference type="SUPFAM" id="SSF53748">
    <property type="entry name" value="Phosphoglycerate kinase"/>
    <property type="match status" value="1"/>
</dbReference>
<keyword evidence="5" id="KW-0418">Kinase</keyword>